<feature type="signal peptide" evidence="5">
    <location>
        <begin position="1"/>
        <end position="32"/>
    </location>
</feature>
<proteinExistence type="inferred from homology"/>
<accession>A0A922MTK9</accession>
<comment type="similarity">
    <text evidence="1 4">Belongs to the glycosyl hydrolase 1 family.</text>
</comment>
<dbReference type="Proteomes" id="UP000814243">
    <property type="component" value="Unassembled WGS sequence"/>
</dbReference>
<keyword evidence="2" id="KW-0378">Hydrolase</keyword>
<dbReference type="EMBL" id="JACEFF010000200">
    <property type="protein sequence ID" value="KAH9642127.1"/>
    <property type="molecule type" value="Genomic_DNA"/>
</dbReference>
<dbReference type="SUPFAM" id="SSF51445">
    <property type="entry name" value="(Trans)glycosidases"/>
    <property type="match status" value="1"/>
</dbReference>
<dbReference type="PANTHER" id="PTHR10353">
    <property type="entry name" value="GLYCOSYL HYDROLASE"/>
    <property type="match status" value="1"/>
</dbReference>
<evidence type="ECO:0000256" key="4">
    <source>
        <dbReference type="RuleBase" id="RU003690"/>
    </source>
</evidence>
<dbReference type="AlphaFoldDB" id="A0A922MTK9"/>
<evidence type="ECO:0000313" key="6">
    <source>
        <dbReference type="EMBL" id="KAH9642127.1"/>
    </source>
</evidence>
<gene>
    <name evidence="6" type="ORF">HF086_007437</name>
</gene>
<dbReference type="GO" id="GO:0005975">
    <property type="term" value="P:carbohydrate metabolic process"/>
    <property type="evidence" value="ECO:0007669"/>
    <property type="project" value="InterPro"/>
</dbReference>
<keyword evidence="3" id="KW-0326">Glycosidase</keyword>
<feature type="chain" id="PRO_5037540948" description="Beta-glucosidase" evidence="5">
    <location>
        <begin position="33"/>
        <end position="253"/>
    </location>
</feature>
<evidence type="ECO:0008006" key="8">
    <source>
        <dbReference type="Google" id="ProtNLM"/>
    </source>
</evidence>
<evidence type="ECO:0000313" key="7">
    <source>
        <dbReference type="Proteomes" id="UP000814243"/>
    </source>
</evidence>
<keyword evidence="5" id="KW-0732">Signal</keyword>
<dbReference type="InterPro" id="IPR017853">
    <property type="entry name" value="GH"/>
</dbReference>
<comment type="caution">
    <text evidence="6">The sequence shown here is derived from an EMBL/GenBank/DDBJ whole genome shotgun (WGS) entry which is preliminary data.</text>
</comment>
<reference evidence="6" key="1">
    <citation type="journal article" date="2021" name="G3 (Bethesda)">
        <title>Genome and transcriptome analysis of the beet armyworm Spodoptera exigua reveals targets for pest control. .</title>
        <authorList>
            <person name="Simon S."/>
            <person name="Breeschoten T."/>
            <person name="Jansen H.J."/>
            <person name="Dirks R.P."/>
            <person name="Schranz M.E."/>
            <person name="Ros V.I.D."/>
        </authorList>
    </citation>
    <scope>NUCLEOTIDE SEQUENCE</scope>
    <source>
        <strain evidence="6">TB_SE_WUR_2020</strain>
    </source>
</reference>
<dbReference type="GO" id="GO:0008422">
    <property type="term" value="F:beta-glucosidase activity"/>
    <property type="evidence" value="ECO:0007669"/>
    <property type="project" value="TreeGrafter"/>
</dbReference>
<evidence type="ECO:0000256" key="5">
    <source>
        <dbReference type="SAM" id="SignalP"/>
    </source>
</evidence>
<dbReference type="PANTHER" id="PTHR10353:SF36">
    <property type="entry name" value="LP05116P"/>
    <property type="match status" value="1"/>
</dbReference>
<name>A0A922MTK9_SPOEX</name>
<dbReference type="PRINTS" id="PR00131">
    <property type="entry name" value="GLHYDRLASE1"/>
</dbReference>
<protein>
    <recommendedName>
        <fullName evidence="8">Beta-glucosidase</fullName>
    </recommendedName>
</protein>
<organism evidence="6 7">
    <name type="scientific">Spodoptera exigua</name>
    <name type="common">Beet armyworm</name>
    <name type="synonym">Noctua fulgens</name>
    <dbReference type="NCBI Taxonomy" id="7107"/>
    <lineage>
        <taxon>Eukaryota</taxon>
        <taxon>Metazoa</taxon>
        <taxon>Ecdysozoa</taxon>
        <taxon>Arthropoda</taxon>
        <taxon>Hexapoda</taxon>
        <taxon>Insecta</taxon>
        <taxon>Pterygota</taxon>
        <taxon>Neoptera</taxon>
        <taxon>Endopterygota</taxon>
        <taxon>Lepidoptera</taxon>
        <taxon>Glossata</taxon>
        <taxon>Ditrysia</taxon>
        <taxon>Noctuoidea</taxon>
        <taxon>Noctuidae</taxon>
        <taxon>Amphipyrinae</taxon>
        <taxon>Spodoptera</taxon>
    </lineage>
</organism>
<dbReference type="Pfam" id="PF00232">
    <property type="entry name" value="Glyco_hydro_1"/>
    <property type="match status" value="1"/>
</dbReference>
<evidence type="ECO:0000256" key="3">
    <source>
        <dbReference type="ARBA" id="ARBA00023295"/>
    </source>
</evidence>
<dbReference type="Gene3D" id="3.20.20.80">
    <property type="entry name" value="Glycosidases"/>
    <property type="match status" value="1"/>
</dbReference>
<evidence type="ECO:0000256" key="1">
    <source>
        <dbReference type="ARBA" id="ARBA00010838"/>
    </source>
</evidence>
<sequence length="253" mass="28580">MIRSLGGPVIPNSYIMKLLVLVLCSAVALTCGEWAIYSDPVFSKDGGFPKELLELVAKKSAAQGFPRSRLIDFTEEEKAYIRGTSDFFGVNHYSGSLASPSLYTSQYAVPSSMDDIEVGQTVSDDWLQAASSWFQNRYGDVPIYITENGWSSYGGIDDEDRVDYYRSALESALDALDEGINLKGYYAWSLMDNFEWLAGYTERFGLYQVDYDDPERTRTPRKSAFVYKHIIKTRMVDPDYEPESNVMTIDEGH</sequence>
<dbReference type="InterPro" id="IPR001360">
    <property type="entry name" value="Glyco_hydro_1"/>
</dbReference>
<evidence type="ECO:0000256" key="2">
    <source>
        <dbReference type="ARBA" id="ARBA00022801"/>
    </source>
</evidence>